<reference evidence="2" key="1">
    <citation type="submission" date="2016-06" db="EMBL/GenBank/DDBJ databases">
        <title>Parallel loss of symbiosis genes in relatives of nitrogen-fixing non-legume Parasponia.</title>
        <authorList>
            <person name="Van Velzen R."/>
            <person name="Holmer R."/>
            <person name="Bu F."/>
            <person name="Rutten L."/>
            <person name="Van Zeijl A."/>
            <person name="Liu W."/>
            <person name="Santuari L."/>
            <person name="Cao Q."/>
            <person name="Sharma T."/>
            <person name="Shen D."/>
            <person name="Roswanjaya Y."/>
            <person name="Wardhani T."/>
            <person name="Kalhor M.S."/>
            <person name="Jansen J."/>
            <person name="Van den Hoogen J."/>
            <person name="Gungor B."/>
            <person name="Hartog M."/>
            <person name="Hontelez J."/>
            <person name="Verver J."/>
            <person name="Yang W.-C."/>
            <person name="Schijlen E."/>
            <person name="Repin R."/>
            <person name="Schilthuizen M."/>
            <person name="Schranz E."/>
            <person name="Heidstra R."/>
            <person name="Miyata K."/>
            <person name="Fedorova E."/>
            <person name="Kohlen W."/>
            <person name="Bisseling T."/>
            <person name="Smit S."/>
            <person name="Geurts R."/>
        </authorList>
    </citation>
    <scope>NUCLEOTIDE SEQUENCE [LARGE SCALE GENOMIC DNA]</scope>
    <source>
        <strain evidence="2">cv. WU1-14</strain>
    </source>
</reference>
<dbReference type="EMBL" id="JXTB01000478">
    <property type="protein sequence ID" value="PON39013.1"/>
    <property type="molecule type" value="Genomic_DNA"/>
</dbReference>
<evidence type="ECO:0000313" key="1">
    <source>
        <dbReference type="EMBL" id="PON39013.1"/>
    </source>
</evidence>
<sequence>MKNVNYLPNIPHRKGMLRSKEHILVFGLLRREAGNVTECPILNAAFVTSEKKLVFLHKILSGCTAKKAC</sequence>
<comment type="caution">
    <text evidence="1">The sequence shown here is derived from an EMBL/GenBank/DDBJ whole genome shotgun (WGS) entry which is preliminary data.</text>
</comment>
<dbReference type="OrthoDB" id="10444500at2759"/>
<gene>
    <name evidence="1" type="ORF">PanWU01x14_308290</name>
</gene>
<evidence type="ECO:0000313" key="2">
    <source>
        <dbReference type="Proteomes" id="UP000237105"/>
    </source>
</evidence>
<dbReference type="Proteomes" id="UP000237105">
    <property type="component" value="Unassembled WGS sequence"/>
</dbReference>
<organism evidence="1 2">
    <name type="scientific">Parasponia andersonii</name>
    <name type="common">Sponia andersonii</name>
    <dbReference type="NCBI Taxonomy" id="3476"/>
    <lineage>
        <taxon>Eukaryota</taxon>
        <taxon>Viridiplantae</taxon>
        <taxon>Streptophyta</taxon>
        <taxon>Embryophyta</taxon>
        <taxon>Tracheophyta</taxon>
        <taxon>Spermatophyta</taxon>
        <taxon>Magnoliopsida</taxon>
        <taxon>eudicotyledons</taxon>
        <taxon>Gunneridae</taxon>
        <taxon>Pentapetalae</taxon>
        <taxon>rosids</taxon>
        <taxon>fabids</taxon>
        <taxon>Rosales</taxon>
        <taxon>Cannabaceae</taxon>
        <taxon>Parasponia</taxon>
    </lineage>
</organism>
<proteinExistence type="predicted"/>
<keyword evidence="2" id="KW-1185">Reference proteome</keyword>
<name>A0A2P5AR46_PARAD</name>
<accession>A0A2P5AR46</accession>
<dbReference type="AlphaFoldDB" id="A0A2P5AR46"/>
<protein>
    <submittedName>
        <fullName evidence="1">Uncharacterized protein</fullName>
    </submittedName>
</protein>